<evidence type="ECO:0000313" key="1">
    <source>
        <dbReference type="EMBL" id="CAG8780082.1"/>
    </source>
</evidence>
<sequence length="156" mass="17680">KPVNILNSKVFYELNTVINRKIKTLSYAGLGECNGADDLTINEVEQILEHPTMQCTSSEGLLHCISFYNSILLALYNGEHQDLLISNFVKRFNGGINVKLYRSKTNQRGLNNSDTQAETISLPSIKSIIADYKCYFIKHSVSAVTYFYLKLFNQDD</sequence>
<comment type="caution">
    <text evidence="1">The sequence shown here is derived from an EMBL/GenBank/DDBJ whole genome shotgun (WGS) entry which is preliminary data.</text>
</comment>
<evidence type="ECO:0000313" key="2">
    <source>
        <dbReference type="Proteomes" id="UP000789366"/>
    </source>
</evidence>
<name>A0ACA9R7Y8_9GLOM</name>
<feature type="non-terminal residue" evidence="1">
    <location>
        <position position="156"/>
    </location>
</feature>
<feature type="non-terminal residue" evidence="1">
    <location>
        <position position="1"/>
    </location>
</feature>
<reference evidence="1" key="1">
    <citation type="submission" date="2021-06" db="EMBL/GenBank/DDBJ databases">
        <authorList>
            <person name="Kallberg Y."/>
            <person name="Tangrot J."/>
            <person name="Rosling A."/>
        </authorList>
    </citation>
    <scope>NUCLEOTIDE SEQUENCE</scope>
    <source>
        <strain evidence="1">28 12/20/2015</strain>
    </source>
</reference>
<proteinExistence type="predicted"/>
<keyword evidence="2" id="KW-1185">Reference proteome</keyword>
<protein>
    <submittedName>
        <fullName evidence="1">2085_t:CDS:1</fullName>
    </submittedName>
</protein>
<accession>A0ACA9R7Y8</accession>
<organism evidence="1 2">
    <name type="scientific">Cetraspora pellucida</name>
    <dbReference type="NCBI Taxonomy" id="1433469"/>
    <lineage>
        <taxon>Eukaryota</taxon>
        <taxon>Fungi</taxon>
        <taxon>Fungi incertae sedis</taxon>
        <taxon>Mucoromycota</taxon>
        <taxon>Glomeromycotina</taxon>
        <taxon>Glomeromycetes</taxon>
        <taxon>Diversisporales</taxon>
        <taxon>Gigasporaceae</taxon>
        <taxon>Cetraspora</taxon>
    </lineage>
</organism>
<gene>
    <name evidence="1" type="ORF">SPELUC_LOCUS16349</name>
</gene>
<dbReference type="EMBL" id="CAJVPW010059844">
    <property type="protein sequence ID" value="CAG8780082.1"/>
    <property type="molecule type" value="Genomic_DNA"/>
</dbReference>
<dbReference type="Proteomes" id="UP000789366">
    <property type="component" value="Unassembled WGS sequence"/>
</dbReference>